<dbReference type="AlphaFoldDB" id="A0A7I7MDF0"/>
<keyword evidence="3" id="KW-1185">Reference proteome</keyword>
<dbReference type="EMBL" id="AP022574">
    <property type="protein sequence ID" value="BBX69409.1"/>
    <property type="molecule type" value="Genomic_DNA"/>
</dbReference>
<evidence type="ECO:0000313" key="3">
    <source>
        <dbReference type="Proteomes" id="UP000466514"/>
    </source>
</evidence>
<dbReference type="KEGG" id="mpsc:MPSYJ_28700"/>
<evidence type="ECO:0000256" key="1">
    <source>
        <dbReference type="SAM" id="MobiDB-lite"/>
    </source>
</evidence>
<accession>A0A7I7MDF0</accession>
<dbReference type="InterPro" id="IPR036390">
    <property type="entry name" value="WH_DNA-bd_sf"/>
</dbReference>
<dbReference type="SUPFAM" id="SSF46785">
    <property type="entry name" value="Winged helix' DNA-binding domain"/>
    <property type="match status" value="2"/>
</dbReference>
<feature type="region of interest" description="Disordered" evidence="1">
    <location>
        <begin position="335"/>
        <end position="419"/>
    </location>
</feature>
<name>A0A7I7MDF0_9MYCO</name>
<protein>
    <submittedName>
        <fullName evidence="2">Uncharacterized protein</fullName>
    </submittedName>
</protein>
<sequence>MEPFEPDQLLLELLQAEHENGTWVGKELIKIASKVRNLGGNEDDYRRWVLASNLWLSYTGSTGDKIKDQEKHLDGAWERAQRDEDFDLEESLTALGERIRAYADWPKRGTAGRDRAVALALVEFCVEHNCFTRTLSSYELAKWTAGISQKSVSRALSALTDLGLIRELDRTDRRTSPRSAKRYRLNLQWAAHTRPTNPDKGGTNTDLRSTGIASLSHELHPPHDVWSRKGLGPSAQRVYEVLSDEHVTARSISEKTGMNVRSVTRYLKILADHALAGTVPPPPGGAPRYFVVETPLDAVADALGIYGHVEIRRWEIEQRQRANREAFPGAYRRLADEDGAPLPQPEAVPTRDEVLDAGPDWSRRSAPERVSVPRHVVPTTEDPFATEPPWRARQAARRETSETAASRAVSLQPPDPFAA</sequence>
<evidence type="ECO:0000313" key="2">
    <source>
        <dbReference type="EMBL" id="BBX69409.1"/>
    </source>
</evidence>
<dbReference type="Proteomes" id="UP000466514">
    <property type="component" value="Chromosome"/>
</dbReference>
<reference evidence="2 3" key="1">
    <citation type="journal article" date="2019" name="Emerg. Microbes Infect.">
        <title>Comprehensive subspecies identification of 175 nontuberculous mycobacteria species based on 7547 genomic profiles.</title>
        <authorList>
            <person name="Matsumoto Y."/>
            <person name="Kinjo T."/>
            <person name="Motooka D."/>
            <person name="Nabeya D."/>
            <person name="Jung N."/>
            <person name="Uechi K."/>
            <person name="Horii T."/>
            <person name="Iida T."/>
            <person name="Fujita J."/>
            <person name="Nakamura S."/>
        </authorList>
    </citation>
    <scope>NUCLEOTIDE SEQUENCE [LARGE SCALE GENOMIC DNA]</scope>
    <source>
        <strain evidence="2 3">JCM 13323</strain>
    </source>
</reference>
<proteinExistence type="predicted"/>
<gene>
    <name evidence="2" type="ORF">MPSYJ_28700</name>
</gene>
<organism evidence="2 3">
    <name type="scientific">Mycolicibacterium psychrotolerans</name>
    <dbReference type="NCBI Taxonomy" id="216929"/>
    <lineage>
        <taxon>Bacteria</taxon>
        <taxon>Bacillati</taxon>
        <taxon>Actinomycetota</taxon>
        <taxon>Actinomycetes</taxon>
        <taxon>Mycobacteriales</taxon>
        <taxon>Mycobacteriaceae</taxon>
        <taxon>Mycolicibacterium</taxon>
    </lineage>
</organism>